<gene>
    <name evidence="1" type="ORF">MNB_SV-4-1184</name>
</gene>
<protein>
    <submittedName>
        <fullName evidence="1">Uncharacterized protein</fullName>
    </submittedName>
</protein>
<sequence>MIAILKEQEINAIAIALNIGDEHFEFTMSSVGASKVDKMMLEKEFSHKAVAYCDTLNKAAQREERIDFIEVNGGKVHGYCLDDEARAMFQTETFLDDQILFVAKMMLIANRWFDAKIDADEIPHLIVKYQK</sequence>
<accession>A0A1W1E7R7</accession>
<dbReference type="AlphaFoldDB" id="A0A1W1E7R7"/>
<name>A0A1W1E7R7_9ZZZZ</name>
<evidence type="ECO:0000313" key="1">
    <source>
        <dbReference type="EMBL" id="SFV90004.1"/>
    </source>
</evidence>
<organism evidence="1">
    <name type="scientific">hydrothermal vent metagenome</name>
    <dbReference type="NCBI Taxonomy" id="652676"/>
    <lineage>
        <taxon>unclassified sequences</taxon>
        <taxon>metagenomes</taxon>
        <taxon>ecological metagenomes</taxon>
    </lineage>
</organism>
<proteinExistence type="predicted"/>
<dbReference type="EMBL" id="FPIB01000007">
    <property type="protein sequence ID" value="SFV90004.1"/>
    <property type="molecule type" value="Genomic_DNA"/>
</dbReference>
<reference evidence="1" key="1">
    <citation type="submission" date="2016-10" db="EMBL/GenBank/DDBJ databases">
        <authorList>
            <person name="de Groot N.N."/>
        </authorList>
    </citation>
    <scope>NUCLEOTIDE SEQUENCE</scope>
</reference>